<comment type="caution">
    <text evidence="5">The sequence shown here is derived from an EMBL/GenBank/DDBJ whole genome shotgun (WGS) entry which is preliminary data.</text>
</comment>
<dbReference type="PANTHER" id="PTHR43818">
    <property type="entry name" value="BCDNA.GH03377"/>
    <property type="match status" value="1"/>
</dbReference>
<dbReference type="InterPro" id="IPR000683">
    <property type="entry name" value="Gfo/Idh/MocA-like_OxRdtase_N"/>
</dbReference>
<dbReference type="InterPro" id="IPR055170">
    <property type="entry name" value="GFO_IDH_MocA-like_dom"/>
</dbReference>
<sequence>MTPPDPAHVPSTSPLRIIQVGAGAMGLGWLRTINESIDTELAGIVDIDLDAARRAAASIGHPRLPLGTSLSELAEEVGADAVVDVTIPEAHYAVNLEALRRGLPVLCEKPIAPSVDQALSMVAAAAAAGQLLMISQSRRYFKTFAEFCRLTGGLGAVGTVSCEFFKAPRFGGFRERMPHPLLVDMAIHHFDAARYLVGQDPVAVYCHAYNPPWSWYDGDAAATAVFEFSGGARFVYNGSWCSPGRETSWNGNWRVSGEKGTAAWDGDSPPTVDTPNHAPEVREELPPAAAAAGSAEEIAGALAEFVHALRTGSTPSGAAHRNVLSLVMVEAAVQSAASGRRVVVDDVLNAAHRAAIESERHDDVRAVLRSWASVRDVVGTPT</sequence>
<evidence type="ECO:0000259" key="4">
    <source>
        <dbReference type="Pfam" id="PF22725"/>
    </source>
</evidence>
<feature type="region of interest" description="Disordered" evidence="2">
    <location>
        <begin position="258"/>
        <end position="279"/>
    </location>
</feature>
<evidence type="ECO:0000259" key="3">
    <source>
        <dbReference type="Pfam" id="PF01408"/>
    </source>
</evidence>
<accession>A0A7K3M1B9</accession>
<feature type="domain" description="Gfo/Idh/MocA-like oxidoreductase N-terminal" evidence="3">
    <location>
        <begin position="16"/>
        <end position="134"/>
    </location>
</feature>
<dbReference type="InterPro" id="IPR050463">
    <property type="entry name" value="Gfo/Idh/MocA_oxidrdct_glycsds"/>
</dbReference>
<evidence type="ECO:0000313" key="6">
    <source>
        <dbReference type="Proteomes" id="UP000460435"/>
    </source>
</evidence>
<dbReference type="EMBL" id="WLZY01000002">
    <property type="protein sequence ID" value="NDL57091.1"/>
    <property type="molecule type" value="Genomic_DNA"/>
</dbReference>
<gene>
    <name evidence="5" type="ORF">F7O44_08420</name>
</gene>
<organism evidence="5 6">
    <name type="scientific">Phytoactinopolyspora mesophila</name>
    <dbReference type="NCBI Taxonomy" id="2650750"/>
    <lineage>
        <taxon>Bacteria</taxon>
        <taxon>Bacillati</taxon>
        <taxon>Actinomycetota</taxon>
        <taxon>Actinomycetes</taxon>
        <taxon>Jiangellales</taxon>
        <taxon>Jiangellaceae</taxon>
        <taxon>Phytoactinopolyspora</taxon>
    </lineage>
</organism>
<dbReference type="SUPFAM" id="SSF55347">
    <property type="entry name" value="Glyceraldehyde-3-phosphate dehydrogenase-like, C-terminal domain"/>
    <property type="match status" value="1"/>
</dbReference>
<dbReference type="Gene3D" id="3.40.50.720">
    <property type="entry name" value="NAD(P)-binding Rossmann-like Domain"/>
    <property type="match status" value="1"/>
</dbReference>
<dbReference type="SUPFAM" id="SSF51735">
    <property type="entry name" value="NAD(P)-binding Rossmann-fold domains"/>
    <property type="match status" value="1"/>
</dbReference>
<dbReference type="GO" id="GO:0000166">
    <property type="term" value="F:nucleotide binding"/>
    <property type="evidence" value="ECO:0007669"/>
    <property type="project" value="InterPro"/>
</dbReference>
<evidence type="ECO:0000256" key="1">
    <source>
        <dbReference type="ARBA" id="ARBA00023002"/>
    </source>
</evidence>
<evidence type="ECO:0000256" key="2">
    <source>
        <dbReference type="SAM" id="MobiDB-lite"/>
    </source>
</evidence>
<keyword evidence="6" id="KW-1185">Reference proteome</keyword>
<dbReference type="RefSeq" id="WP_162449768.1">
    <property type="nucleotide sequence ID" value="NZ_WLZY01000002.1"/>
</dbReference>
<protein>
    <submittedName>
        <fullName evidence="5">Gfo/Idh/MocA family oxidoreductase</fullName>
    </submittedName>
</protein>
<dbReference type="AlphaFoldDB" id="A0A7K3M1B9"/>
<dbReference type="Proteomes" id="UP000460435">
    <property type="component" value="Unassembled WGS sequence"/>
</dbReference>
<dbReference type="GO" id="GO:0016491">
    <property type="term" value="F:oxidoreductase activity"/>
    <property type="evidence" value="ECO:0007669"/>
    <property type="project" value="UniProtKB-KW"/>
</dbReference>
<dbReference type="Pfam" id="PF01408">
    <property type="entry name" value="GFO_IDH_MocA"/>
    <property type="match status" value="1"/>
</dbReference>
<dbReference type="PANTHER" id="PTHR43818:SF11">
    <property type="entry name" value="BCDNA.GH03377"/>
    <property type="match status" value="1"/>
</dbReference>
<evidence type="ECO:0000313" key="5">
    <source>
        <dbReference type="EMBL" id="NDL57091.1"/>
    </source>
</evidence>
<name>A0A7K3M1B9_9ACTN</name>
<keyword evidence="1" id="KW-0560">Oxidoreductase</keyword>
<proteinExistence type="predicted"/>
<feature type="domain" description="GFO/IDH/MocA-like oxidoreductase" evidence="4">
    <location>
        <begin position="152"/>
        <end position="262"/>
    </location>
</feature>
<dbReference type="Pfam" id="PF22725">
    <property type="entry name" value="GFO_IDH_MocA_C3"/>
    <property type="match status" value="1"/>
</dbReference>
<dbReference type="InterPro" id="IPR036291">
    <property type="entry name" value="NAD(P)-bd_dom_sf"/>
</dbReference>
<reference evidence="5 6" key="1">
    <citation type="submission" date="2019-11" db="EMBL/GenBank/DDBJ databases">
        <authorList>
            <person name="Li X.-J."/>
            <person name="Feng X.-M."/>
        </authorList>
    </citation>
    <scope>NUCLEOTIDE SEQUENCE [LARGE SCALE GENOMIC DNA]</scope>
    <source>
        <strain evidence="5 6">XMNu-373</strain>
    </source>
</reference>
<dbReference type="Gene3D" id="3.30.360.10">
    <property type="entry name" value="Dihydrodipicolinate Reductase, domain 2"/>
    <property type="match status" value="1"/>
</dbReference>